<dbReference type="InterPro" id="IPR012338">
    <property type="entry name" value="Beta-lactam/transpept-like"/>
</dbReference>
<accession>A0A919NYR7</accession>
<dbReference type="Proteomes" id="UP000632740">
    <property type="component" value="Unassembled WGS sequence"/>
</dbReference>
<dbReference type="Pfam" id="PF00144">
    <property type="entry name" value="Beta-lactamase"/>
    <property type="match status" value="1"/>
</dbReference>
<organism evidence="3 4">
    <name type="scientific">Cellulomonas chitinilytica</name>
    <dbReference type="NCBI Taxonomy" id="398759"/>
    <lineage>
        <taxon>Bacteria</taxon>
        <taxon>Bacillati</taxon>
        <taxon>Actinomycetota</taxon>
        <taxon>Actinomycetes</taxon>
        <taxon>Micrococcales</taxon>
        <taxon>Cellulomonadaceae</taxon>
        <taxon>Cellulomonas</taxon>
    </lineage>
</organism>
<dbReference type="PANTHER" id="PTHR46825">
    <property type="entry name" value="D-ALANYL-D-ALANINE-CARBOXYPEPTIDASE/ENDOPEPTIDASE AMPH"/>
    <property type="match status" value="1"/>
</dbReference>
<keyword evidence="1" id="KW-0732">Signal</keyword>
<sequence>MRCVAASAVLALAVGLAQGPAAAAVPERVTPATHPVAPGWPAADAALRAAARQVVAAGATGVIVRVDDGRRVTRFAVGAGRLSPWRPLSPDDEFRVGSNTKMFVATVVLQLVAEGRLSLDDSVERWLPGVVPGGAGITLRMLLDHTGGVFDYAQDEDLLAIVFAEAERVEHTFTPADLVGYATAHPPTFAPGTGWAYSNTDYVLLGMVLERATGQTVGDLVDRRIARPLHLRHTYLQTSEAFRGRYAHGYVTPADTGDGYLDLSGRDDATWAGAAGAMVSTVDELARFTTALQAGWLLPPALLAQMRTTVSASTGQVVPDASYGLGLMSFTTPCGTFWGHYGSIPGYKSRSFSDAAGRRSVEVFTPTESTDAVVAAADALTEQALCASVGRSPSRS</sequence>
<feature type="signal peptide" evidence="1">
    <location>
        <begin position="1"/>
        <end position="23"/>
    </location>
</feature>
<reference evidence="3" key="1">
    <citation type="submission" date="2021-01" db="EMBL/GenBank/DDBJ databases">
        <title>Whole genome shotgun sequence of Cellulomonas chitinilytica NBRC 110799.</title>
        <authorList>
            <person name="Komaki H."/>
            <person name="Tamura T."/>
        </authorList>
    </citation>
    <scope>NUCLEOTIDE SEQUENCE</scope>
    <source>
        <strain evidence="3">NBRC 110799</strain>
    </source>
</reference>
<dbReference type="EMBL" id="BONK01000002">
    <property type="protein sequence ID" value="GIG20007.1"/>
    <property type="molecule type" value="Genomic_DNA"/>
</dbReference>
<evidence type="ECO:0000256" key="1">
    <source>
        <dbReference type="SAM" id="SignalP"/>
    </source>
</evidence>
<feature type="domain" description="Beta-lactamase-related" evidence="2">
    <location>
        <begin position="50"/>
        <end position="370"/>
    </location>
</feature>
<name>A0A919NYR7_9CELL</name>
<gene>
    <name evidence="3" type="ORF">Cch01nite_07310</name>
</gene>
<protein>
    <recommendedName>
        <fullName evidence="2">Beta-lactamase-related domain-containing protein</fullName>
    </recommendedName>
</protein>
<evidence type="ECO:0000313" key="3">
    <source>
        <dbReference type="EMBL" id="GIG20007.1"/>
    </source>
</evidence>
<dbReference type="InterPro" id="IPR001466">
    <property type="entry name" value="Beta-lactam-related"/>
</dbReference>
<dbReference type="InterPro" id="IPR050491">
    <property type="entry name" value="AmpC-like"/>
</dbReference>
<feature type="chain" id="PRO_5038080109" description="Beta-lactamase-related domain-containing protein" evidence="1">
    <location>
        <begin position="24"/>
        <end position="396"/>
    </location>
</feature>
<dbReference type="Gene3D" id="3.40.710.10">
    <property type="entry name" value="DD-peptidase/beta-lactamase superfamily"/>
    <property type="match status" value="1"/>
</dbReference>
<dbReference type="SUPFAM" id="SSF56601">
    <property type="entry name" value="beta-lactamase/transpeptidase-like"/>
    <property type="match status" value="1"/>
</dbReference>
<dbReference type="AlphaFoldDB" id="A0A919NYR7"/>
<proteinExistence type="predicted"/>
<evidence type="ECO:0000313" key="4">
    <source>
        <dbReference type="Proteomes" id="UP000632740"/>
    </source>
</evidence>
<evidence type="ECO:0000259" key="2">
    <source>
        <dbReference type="Pfam" id="PF00144"/>
    </source>
</evidence>
<comment type="caution">
    <text evidence="3">The sequence shown here is derived from an EMBL/GenBank/DDBJ whole genome shotgun (WGS) entry which is preliminary data.</text>
</comment>
<dbReference type="PANTHER" id="PTHR46825:SF7">
    <property type="entry name" value="D-ALANYL-D-ALANINE CARBOXYPEPTIDASE"/>
    <property type="match status" value="1"/>
</dbReference>
<keyword evidence="4" id="KW-1185">Reference proteome</keyword>